<keyword evidence="4" id="KW-1185">Reference proteome</keyword>
<proteinExistence type="predicted"/>
<dbReference type="OrthoDB" id="6190788at2"/>
<evidence type="ECO:0000259" key="2">
    <source>
        <dbReference type="Pfam" id="PF01590"/>
    </source>
</evidence>
<feature type="compositionally biased region" description="Low complexity" evidence="1">
    <location>
        <begin position="61"/>
        <end position="71"/>
    </location>
</feature>
<evidence type="ECO:0000256" key="1">
    <source>
        <dbReference type="SAM" id="MobiDB-lite"/>
    </source>
</evidence>
<dbReference type="Proteomes" id="UP000315949">
    <property type="component" value="Unassembled WGS sequence"/>
</dbReference>
<dbReference type="InterPro" id="IPR003018">
    <property type="entry name" value="GAF"/>
</dbReference>
<reference evidence="3 4" key="1">
    <citation type="submission" date="2019-07" db="EMBL/GenBank/DDBJ databases">
        <title>Luteimonas sp. YD-1 nov., isolated from acidic soil.</title>
        <authorList>
            <person name="Zhou J."/>
        </authorList>
    </citation>
    <scope>NUCLEOTIDE SEQUENCE [LARGE SCALE GENOMIC DNA]</scope>
    <source>
        <strain evidence="3 4">YD-1</strain>
    </source>
</reference>
<feature type="compositionally biased region" description="Basic and acidic residues" evidence="1">
    <location>
        <begin position="10"/>
        <end position="51"/>
    </location>
</feature>
<accession>A0A5C5U238</accession>
<feature type="domain" description="GAF" evidence="2">
    <location>
        <begin position="165"/>
        <end position="278"/>
    </location>
</feature>
<organism evidence="3 4">
    <name type="scientific">Luteimonas wenzhouensis</name>
    <dbReference type="NCBI Taxonomy" id="2599615"/>
    <lineage>
        <taxon>Bacteria</taxon>
        <taxon>Pseudomonadati</taxon>
        <taxon>Pseudomonadota</taxon>
        <taxon>Gammaproteobacteria</taxon>
        <taxon>Lysobacterales</taxon>
        <taxon>Lysobacteraceae</taxon>
        <taxon>Luteimonas</taxon>
    </lineage>
</organism>
<evidence type="ECO:0000313" key="3">
    <source>
        <dbReference type="EMBL" id="TWT19602.1"/>
    </source>
</evidence>
<sequence length="290" mass="31839">MDPAQAAAPDGRDRGDGIPARQDEEHQVQRRVLRLDEALRPRARRTDEPRDSGAFPFPVPRSRAARQAAGIRRARRERGRHGPGATPTRWTWPARRPHHAPPGHRRARRPDVDIAVSSRIAATFLANAPARLDALDARLARAAAPTDVAWTLCGFAGKELDLVDAIAYLRDPCGATLTQQAAWGPKRAASRVLESRLTLAVGQGIVGRCARLRLPQRTGDARFDPRYVPDDQANLSELAVPIQCGRALYGVLDSEHPDADFYTLAHEHALQAIAERGARRLEALAAPARR</sequence>
<dbReference type="EMBL" id="VOHE01000003">
    <property type="protein sequence ID" value="TWT19602.1"/>
    <property type="molecule type" value="Genomic_DNA"/>
</dbReference>
<feature type="compositionally biased region" description="Basic residues" evidence="1">
    <location>
        <begin position="95"/>
        <end position="108"/>
    </location>
</feature>
<gene>
    <name evidence="3" type="ORF">FQY79_07080</name>
</gene>
<name>A0A5C5U238_9GAMM</name>
<protein>
    <submittedName>
        <fullName evidence="3">GAF domain-containing protein</fullName>
    </submittedName>
</protein>
<evidence type="ECO:0000313" key="4">
    <source>
        <dbReference type="Proteomes" id="UP000315949"/>
    </source>
</evidence>
<feature type="compositionally biased region" description="Basic residues" evidence="1">
    <location>
        <begin position="72"/>
        <end position="81"/>
    </location>
</feature>
<feature type="region of interest" description="Disordered" evidence="1">
    <location>
        <begin position="1"/>
        <end position="108"/>
    </location>
</feature>
<dbReference type="Gene3D" id="3.30.450.40">
    <property type="match status" value="1"/>
</dbReference>
<dbReference type="AlphaFoldDB" id="A0A5C5U238"/>
<dbReference type="InterPro" id="IPR029016">
    <property type="entry name" value="GAF-like_dom_sf"/>
</dbReference>
<comment type="caution">
    <text evidence="3">The sequence shown here is derived from an EMBL/GenBank/DDBJ whole genome shotgun (WGS) entry which is preliminary data.</text>
</comment>
<dbReference type="SUPFAM" id="SSF55781">
    <property type="entry name" value="GAF domain-like"/>
    <property type="match status" value="1"/>
</dbReference>
<dbReference type="Pfam" id="PF01590">
    <property type="entry name" value="GAF"/>
    <property type="match status" value="1"/>
</dbReference>